<evidence type="ECO:0000313" key="1">
    <source>
        <dbReference type="EMBL" id="RMT70320.1"/>
    </source>
</evidence>
<name>A0A3M5ND80_PSESX</name>
<dbReference type="Proteomes" id="UP000282636">
    <property type="component" value="Unassembled WGS sequence"/>
</dbReference>
<protein>
    <submittedName>
        <fullName evidence="1">Uncharacterized protein</fullName>
    </submittedName>
</protein>
<organism evidence="1 2">
    <name type="scientific">Pseudomonas syringae pv. theae</name>
    <dbReference type="NCBI Taxonomy" id="103985"/>
    <lineage>
        <taxon>Bacteria</taxon>
        <taxon>Pseudomonadati</taxon>
        <taxon>Pseudomonadota</taxon>
        <taxon>Gammaproteobacteria</taxon>
        <taxon>Pseudomonadales</taxon>
        <taxon>Pseudomonadaceae</taxon>
        <taxon>Pseudomonas</taxon>
        <taxon>Pseudomonas syringae</taxon>
    </lineage>
</organism>
<comment type="caution">
    <text evidence="1">The sequence shown here is derived from an EMBL/GenBank/DDBJ whole genome shotgun (WGS) entry which is preliminary data.</text>
</comment>
<evidence type="ECO:0000313" key="2">
    <source>
        <dbReference type="Proteomes" id="UP000282636"/>
    </source>
</evidence>
<gene>
    <name evidence="1" type="ORF">ALP44_102056</name>
</gene>
<reference evidence="1 2" key="1">
    <citation type="submission" date="2018-08" db="EMBL/GenBank/DDBJ databases">
        <title>Recombination of ecologically and evolutionarily significant loci maintains genetic cohesion in the Pseudomonas syringae species complex.</title>
        <authorList>
            <person name="Dillon M."/>
            <person name="Thakur S."/>
            <person name="Almeida R.N.D."/>
            <person name="Weir B.S."/>
            <person name="Guttman D.S."/>
        </authorList>
    </citation>
    <scope>NUCLEOTIDE SEQUENCE [LARGE SCALE GENOMIC DNA]</scope>
    <source>
        <strain evidence="1 2">ICMP 3934</strain>
    </source>
</reference>
<feature type="non-terminal residue" evidence="1">
    <location>
        <position position="155"/>
    </location>
</feature>
<dbReference type="AlphaFoldDB" id="A0A3M5ND80"/>
<proteinExistence type="predicted"/>
<sequence>MLTHSLRKHPQGPVQFHVLINPIDRSRGSASALLVTPGQTAFDGVFLDSVEGGPKVAATVLPTTWHEQLRRANWRRPFGRIVAIRQGSHCKGLLLVLVQLLMLHVSGDVVDLFEMLQHFEGAFDHVMYHITTAAMAHFLVSGNVPQYQPVCTHET</sequence>
<accession>A0A3M5ND80</accession>
<dbReference type="EMBL" id="RBTL01000113">
    <property type="protein sequence ID" value="RMT70320.1"/>
    <property type="molecule type" value="Genomic_DNA"/>
</dbReference>